<dbReference type="AlphaFoldDB" id="A0A3M7RML2"/>
<proteinExistence type="predicted"/>
<dbReference type="Proteomes" id="UP000276133">
    <property type="component" value="Unassembled WGS sequence"/>
</dbReference>
<evidence type="ECO:0000313" key="1">
    <source>
        <dbReference type="EMBL" id="RNA24597.1"/>
    </source>
</evidence>
<organism evidence="1 2">
    <name type="scientific">Brachionus plicatilis</name>
    <name type="common">Marine rotifer</name>
    <name type="synonym">Brachionus muelleri</name>
    <dbReference type="NCBI Taxonomy" id="10195"/>
    <lineage>
        <taxon>Eukaryota</taxon>
        <taxon>Metazoa</taxon>
        <taxon>Spiralia</taxon>
        <taxon>Gnathifera</taxon>
        <taxon>Rotifera</taxon>
        <taxon>Eurotatoria</taxon>
        <taxon>Monogononta</taxon>
        <taxon>Pseudotrocha</taxon>
        <taxon>Ploima</taxon>
        <taxon>Brachionidae</taxon>
        <taxon>Brachionus</taxon>
    </lineage>
</organism>
<keyword evidence="2" id="KW-1185">Reference proteome</keyword>
<accession>A0A3M7RML2</accession>
<dbReference type="EMBL" id="REGN01003093">
    <property type="protein sequence ID" value="RNA24597.1"/>
    <property type="molecule type" value="Genomic_DNA"/>
</dbReference>
<reference evidence="1 2" key="1">
    <citation type="journal article" date="2018" name="Sci. Rep.">
        <title>Genomic signatures of local adaptation to the degree of environmental predictability in rotifers.</title>
        <authorList>
            <person name="Franch-Gras L."/>
            <person name="Hahn C."/>
            <person name="Garcia-Roger E.M."/>
            <person name="Carmona M.J."/>
            <person name="Serra M."/>
            <person name="Gomez A."/>
        </authorList>
    </citation>
    <scope>NUCLEOTIDE SEQUENCE [LARGE SCALE GENOMIC DNA]</scope>
    <source>
        <strain evidence="1">HYR1</strain>
    </source>
</reference>
<gene>
    <name evidence="1" type="ORF">BpHYR1_048446</name>
</gene>
<comment type="caution">
    <text evidence="1">The sequence shown here is derived from an EMBL/GenBank/DDBJ whole genome shotgun (WGS) entry which is preliminary data.</text>
</comment>
<evidence type="ECO:0000313" key="2">
    <source>
        <dbReference type="Proteomes" id="UP000276133"/>
    </source>
</evidence>
<protein>
    <submittedName>
        <fullName evidence="1">Uncharacterized protein</fullName>
    </submittedName>
</protein>
<sequence length="67" mass="7997">MVMLGIVEISNNFYEIKNHDDRVIYKTSFQKGKICGRRNLSVNIRGKFIQSNTNEDNEEYDYKIDKY</sequence>
<name>A0A3M7RML2_BRAPC</name>